<dbReference type="InterPro" id="IPR009010">
    <property type="entry name" value="Asp_de-COase-like_dom_sf"/>
</dbReference>
<keyword evidence="3" id="KW-0408">Iron</keyword>
<evidence type="ECO:0000256" key="1">
    <source>
        <dbReference type="ARBA" id="ARBA00010312"/>
    </source>
</evidence>
<feature type="domain" description="4Fe-4S Mo/W bis-MGD-type" evidence="5">
    <location>
        <begin position="2"/>
        <end position="58"/>
    </location>
</feature>
<dbReference type="GO" id="GO:0043546">
    <property type="term" value="F:molybdopterin cofactor binding"/>
    <property type="evidence" value="ECO:0007669"/>
    <property type="project" value="InterPro"/>
</dbReference>
<keyword evidence="4" id="KW-0411">Iron-sulfur</keyword>
<keyword evidence="7" id="KW-1185">Reference proteome</keyword>
<dbReference type="KEGG" id="dal:Dalk_0158"/>
<dbReference type="GO" id="GO:0016491">
    <property type="term" value="F:oxidoreductase activity"/>
    <property type="evidence" value="ECO:0007669"/>
    <property type="project" value="InterPro"/>
</dbReference>
<dbReference type="GO" id="GO:0046872">
    <property type="term" value="F:metal ion binding"/>
    <property type="evidence" value="ECO:0007669"/>
    <property type="project" value="UniProtKB-KW"/>
</dbReference>
<gene>
    <name evidence="6" type="ordered locus">Dalk_0158</name>
</gene>
<reference evidence="6 7" key="1">
    <citation type="journal article" date="2012" name="Environ. Microbiol.">
        <title>The genome sequence of Desulfatibacillum alkenivorans AK-01: a blueprint for anaerobic alkane oxidation.</title>
        <authorList>
            <person name="Callaghan A.V."/>
            <person name="Morris B.E."/>
            <person name="Pereira I.A."/>
            <person name="McInerney M.J."/>
            <person name="Austin R.N."/>
            <person name="Groves J.T."/>
            <person name="Kukor J.J."/>
            <person name="Suflita J.M."/>
            <person name="Young L.Y."/>
            <person name="Zylstra G.J."/>
            <person name="Wawrik B."/>
        </authorList>
    </citation>
    <scope>NUCLEOTIDE SEQUENCE [LARGE SCALE GENOMIC DNA]</scope>
    <source>
        <strain evidence="6 7">AK-01</strain>
    </source>
</reference>
<dbReference type="Gene3D" id="2.40.40.20">
    <property type="match status" value="1"/>
</dbReference>
<dbReference type="Proteomes" id="UP000000739">
    <property type="component" value="Chromosome"/>
</dbReference>
<evidence type="ECO:0000256" key="3">
    <source>
        <dbReference type="ARBA" id="ARBA00023004"/>
    </source>
</evidence>
<name>B8FMK1_DESAL</name>
<dbReference type="Gene3D" id="3.40.50.740">
    <property type="match status" value="1"/>
</dbReference>
<dbReference type="Pfam" id="PF00384">
    <property type="entry name" value="Molybdopterin"/>
    <property type="match status" value="1"/>
</dbReference>
<evidence type="ECO:0000313" key="6">
    <source>
        <dbReference type="EMBL" id="ACL01868.1"/>
    </source>
</evidence>
<dbReference type="EMBL" id="CP001322">
    <property type="protein sequence ID" value="ACL01868.1"/>
    <property type="molecule type" value="Genomic_DNA"/>
</dbReference>
<keyword evidence="2" id="KW-0479">Metal-binding</keyword>
<dbReference type="PANTHER" id="PTHR43742">
    <property type="entry name" value="TRIMETHYLAMINE-N-OXIDE REDUCTASE"/>
    <property type="match status" value="1"/>
</dbReference>
<dbReference type="InterPro" id="IPR006963">
    <property type="entry name" value="Mopterin_OxRdtase_4Fe-4S_dom"/>
</dbReference>
<dbReference type="PANTHER" id="PTHR43742:SF2">
    <property type="entry name" value="ASSIMILATORY NITRATE REDUCTASE CATALYTIC SUBUNIT"/>
    <property type="match status" value="1"/>
</dbReference>
<dbReference type="GO" id="GO:0051536">
    <property type="term" value="F:iron-sulfur cluster binding"/>
    <property type="evidence" value="ECO:0007669"/>
    <property type="project" value="UniProtKB-KW"/>
</dbReference>
<dbReference type="InterPro" id="IPR006656">
    <property type="entry name" value="Mopterin_OxRdtase"/>
</dbReference>
<protein>
    <submittedName>
        <fullName evidence="6">Molydopterin dinucleotide-binding region</fullName>
    </submittedName>
</protein>
<dbReference type="AlphaFoldDB" id="B8FMK1"/>
<dbReference type="Pfam" id="PF04879">
    <property type="entry name" value="Molybdop_Fe4S4"/>
    <property type="match status" value="1"/>
</dbReference>
<dbReference type="InterPro" id="IPR006657">
    <property type="entry name" value="MoPterin_dinucl-bd_dom"/>
</dbReference>
<dbReference type="SMART" id="SM00926">
    <property type="entry name" value="Molybdop_Fe4S4"/>
    <property type="match status" value="1"/>
</dbReference>
<dbReference type="SUPFAM" id="SSF53706">
    <property type="entry name" value="Formate dehydrogenase/DMSO reductase, domains 1-3"/>
    <property type="match status" value="1"/>
</dbReference>
<accession>B8FMK1</accession>
<dbReference type="eggNOG" id="COG0243">
    <property type="taxonomic scope" value="Bacteria"/>
</dbReference>
<dbReference type="RefSeq" id="WP_012609308.1">
    <property type="nucleotide sequence ID" value="NC_011768.1"/>
</dbReference>
<evidence type="ECO:0000259" key="5">
    <source>
        <dbReference type="PROSITE" id="PS51669"/>
    </source>
</evidence>
<proteinExistence type="inferred from homology"/>
<dbReference type="HOGENOM" id="CLU_000422_13_3_7"/>
<dbReference type="InterPro" id="IPR050612">
    <property type="entry name" value="Prok_Mopterin_Oxidored"/>
</dbReference>
<comment type="similarity">
    <text evidence="1">Belongs to the prokaryotic molybdopterin-containing oxidoreductase family.</text>
</comment>
<evidence type="ECO:0000256" key="4">
    <source>
        <dbReference type="ARBA" id="ARBA00023014"/>
    </source>
</evidence>
<dbReference type="Pfam" id="PF01568">
    <property type="entry name" value="Molydop_binding"/>
    <property type="match status" value="1"/>
</dbReference>
<organism evidence="6 7">
    <name type="scientific">Desulfatibacillum aliphaticivorans</name>
    <dbReference type="NCBI Taxonomy" id="218208"/>
    <lineage>
        <taxon>Bacteria</taxon>
        <taxon>Pseudomonadati</taxon>
        <taxon>Thermodesulfobacteriota</taxon>
        <taxon>Desulfobacteria</taxon>
        <taxon>Desulfobacterales</taxon>
        <taxon>Desulfatibacillaceae</taxon>
        <taxon>Desulfatibacillum</taxon>
    </lineage>
</organism>
<sequence length="745" mass="82692">MGQWHKSGCVLCAQNCGLELLVEDGKIVKSRPDKDNPRSEGYACRKGLNVRYHQYPKDRLTEPLKKVNGKFEPVAWDQAISEIAEKMQAIHKEHGPRALAYMGGSAQGGHLEATFGLTWLRNLGSRYYYSSAGQEFSDSWWLFGRMLGKQYNVAAPDEHAAEVLIAWGWNGMMSHQMPQARKTLRAISKAPDKMLIAVDPRKSETAAIANMHVAVRPGSDALLLKAMIAIIVEKGWEKAEYIQANVEGWNAIKSWFEGFDYKSAIAACELDLGQILEFCRILATKKWCVHPDLGLYMGRKGVYSLYLLNVLAAICGRFCVRGGNVIPGFVVPMGFHADERDPKTWRTMATDMPPVAAGSFPPAVMPEEILSDNPRKLRAVYVSAVNPLRSYPDSQAYEEAFSKVDLLVVNDIAMTETARLADYVLPCRTFYESYDGTFFPNNFPEVFFQIRKPIVEPPPLCRESSQITTMLADKMGLIPKIPEELHQAAKGDRLTFGAKLMEFAGANPDAMKVMPLVLAKTLGEEWDSAALAAIWGLFMTAPKAFRENAARAGFEPGLDMGDRIFQALMDNPQGLWVGKVDPDENLSQIKTPSGKVEVVIPELEEGVKALDAKSESVDMVMPKSFPLILHAGRHMDYNINTLMRNPEWNKGKRACTVAVHPSQAEALGLRDGQQVEVFTEAGSAQGELQTSDQIREGTVLIPHGFGLQYGDEVYGLNVNHLTKNTHRSTLGTPIHRFVPCRVEAV</sequence>
<dbReference type="SUPFAM" id="SSF50692">
    <property type="entry name" value="ADC-like"/>
    <property type="match status" value="1"/>
</dbReference>
<evidence type="ECO:0000256" key="2">
    <source>
        <dbReference type="ARBA" id="ARBA00022723"/>
    </source>
</evidence>
<dbReference type="Gene3D" id="2.20.25.90">
    <property type="entry name" value="ADC-like domains"/>
    <property type="match status" value="1"/>
</dbReference>
<dbReference type="PROSITE" id="PS51669">
    <property type="entry name" value="4FE4S_MOW_BIS_MGD"/>
    <property type="match status" value="1"/>
</dbReference>
<dbReference type="Gene3D" id="3.40.228.10">
    <property type="entry name" value="Dimethylsulfoxide Reductase, domain 2"/>
    <property type="match status" value="1"/>
</dbReference>
<evidence type="ECO:0000313" key="7">
    <source>
        <dbReference type="Proteomes" id="UP000000739"/>
    </source>
</evidence>